<evidence type="ECO:0000313" key="14">
    <source>
        <dbReference type="Proteomes" id="UP001211907"/>
    </source>
</evidence>
<dbReference type="Pfam" id="PF03360">
    <property type="entry name" value="Glyco_transf_43"/>
    <property type="match status" value="2"/>
</dbReference>
<comment type="similarity">
    <text evidence="2">Belongs to the glycosyltransferase 43 family.</text>
</comment>
<evidence type="ECO:0000256" key="9">
    <source>
        <dbReference type="PIRSR" id="PIRSR605027-1"/>
    </source>
</evidence>
<dbReference type="PANTHER" id="PTHR10896:SF65">
    <property type="entry name" value="GALACTOSYLGALACTOSYLXYLOSYLPROTEIN 3-BETA-GLUCURONOSYLTRANSFERASE 3"/>
    <property type="match status" value="1"/>
</dbReference>
<evidence type="ECO:0000313" key="13">
    <source>
        <dbReference type="EMBL" id="KAJ3112765.1"/>
    </source>
</evidence>
<keyword evidence="6" id="KW-1133">Transmembrane helix</keyword>
<keyword evidence="10" id="KW-0464">Manganese</keyword>
<evidence type="ECO:0000256" key="10">
    <source>
        <dbReference type="PIRSR" id="PIRSR605027-3"/>
    </source>
</evidence>
<dbReference type="GO" id="GO:0046872">
    <property type="term" value="F:metal ion binding"/>
    <property type="evidence" value="ECO:0007669"/>
    <property type="project" value="UniProtKB-KW"/>
</dbReference>
<dbReference type="Gene3D" id="3.90.550.10">
    <property type="entry name" value="Spore Coat Polysaccharide Biosynthesis Protein SpsA, Chain A"/>
    <property type="match status" value="2"/>
</dbReference>
<dbReference type="GO" id="GO:0050650">
    <property type="term" value="P:chondroitin sulfate proteoglycan biosynthetic process"/>
    <property type="evidence" value="ECO:0007669"/>
    <property type="project" value="TreeGrafter"/>
</dbReference>
<feature type="site" description="Interaction with galactose moiety of substrate glycoprotein" evidence="11">
    <location>
        <position position="411"/>
    </location>
</feature>
<dbReference type="GO" id="GO:0005975">
    <property type="term" value="P:carbohydrate metabolic process"/>
    <property type="evidence" value="ECO:0007669"/>
    <property type="project" value="TreeGrafter"/>
</dbReference>
<keyword evidence="3" id="KW-0808">Transferase</keyword>
<evidence type="ECO:0000256" key="6">
    <source>
        <dbReference type="ARBA" id="ARBA00022989"/>
    </source>
</evidence>
<dbReference type="InterPro" id="IPR005027">
    <property type="entry name" value="Glyco_trans_43"/>
</dbReference>
<dbReference type="InterPro" id="IPR029044">
    <property type="entry name" value="Nucleotide-diphossugar_trans"/>
</dbReference>
<dbReference type="CDD" id="cd00218">
    <property type="entry name" value="GlcAT-I"/>
    <property type="match status" value="1"/>
</dbReference>
<keyword evidence="14" id="KW-1185">Reference proteome</keyword>
<keyword evidence="7" id="KW-0472">Membrane</keyword>
<proteinExistence type="inferred from homology"/>
<evidence type="ECO:0000256" key="1">
    <source>
        <dbReference type="ARBA" id="ARBA00004606"/>
    </source>
</evidence>
<gene>
    <name evidence="13" type="primary">B3GAT2</name>
    <name evidence="13" type="ORF">HK100_002220</name>
</gene>
<accession>A0AAD5SW22</accession>
<protein>
    <submittedName>
        <fullName evidence="13">Galactosylgalactosylxylosylprotein 3-beta-glucuronosyltransferase 2</fullName>
    </submittedName>
</protein>
<reference evidence="13" key="1">
    <citation type="submission" date="2020-05" db="EMBL/GenBank/DDBJ databases">
        <title>Phylogenomic resolution of chytrid fungi.</title>
        <authorList>
            <person name="Stajich J.E."/>
            <person name="Amses K."/>
            <person name="Simmons R."/>
            <person name="Seto K."/>
            <person name="Myers J."/>
            <person name="Bonds A."/>
            <person name="Quandt C.A."/>
            <person name="Barry K."/>
            <person name="Liu P."/>
            <person name="Grigoriev I."/>
            <person name="Longcore J.E."/>
            <person name="James T.Y."/>
        </authorList>
    </citation>
    <scope>NUCLEOTIDE SEQUENCE</scope>
    <source>
        <strain evidence="13">JEL0513</strain>
    </source>
</reference>
<dbReference type="GO" id="GO:0015018">
    <property type="term" value="F:galactosylgalactosylxylosylprotein 3-beta-glucuronosyltransferase activity"/>
    <property type="evidence" value="ECO:0007669"/>
    <property type="project" value="InterPro"/>
</dbReference>
<keyword evidence="10" id="KW-0479">Metal-binding</keyword>
<comment type="cofactor">
    <cofactor evidence="10">
        <name>Mn(2+)</name>
        <dbReference type="ChEBI" id="CHEBI:29035"/>
    </cofactor>
</comment>
<name>A0AAD5SW22_9FUNG</name>
<evidence type="ECO:0000256" key="12">
    <source>
        <dbReference type="PIRSR" id="PIRSR605027-6"/>
    </source>
</evidence>
<dbReference type="SUPFAM" id="SSF53448">
    <property type="entry name" value="Nucleotide-diphospho-sugar transferases"/>
    <property type="match status" value="2"/>
</dbReference>
<evidence type="ECO:0000256" key="11">
    <source>
        <dbReference type="PIRSR" id="PIRSR605027-4"/>
    </source>
</evidence>
<keyword evidence="4" id="KW-0812">Transmembrane</keyword>
<dbReference type="AlphaFoldDB" id="A0AAD5SW22"/>
<keyword evidence="8 12" id="KW-0325">Glycoprotein</keyword>
<comment type="caution">
    <text evidence="13">The sequence shown here is derived from an EMBL/GenBank/DDBJ whole genome shotgun (WGS) entry which is preliminary data.</text>
</comment>
<feature type="binding site" evidence="10">
    <location>
        <position position="380"/>
    </location>
    <ligand>
        <name>Mn(2+)</name>
        <dbReference type="ChEBI" id="CHEBI:29035"/>
    </ligand>
</feature>
<dbReference type="GO" id="GO:0000139">
    <property type="term" value="C:Golgi membrane"/>
    <property type="evidence" value="ECO:0007669"/>
    <property type="project" value="TreeGrafter"/>
</dbReference>
<evidence type="ECO:0000256" key="4">
    <source>
        <dbReference type="ARBA" id="ARBA00022692"/>
    </source>
</evidence>
<evidence type="ECO:0000256" key="8">
    <source>
        <dbReference type="ARBA" id="ARBA00023180"/>
    </source>
</evidence>
<feature type="glycosylation site" description="N-linked (GlcNAc...) asparagine" evidence="12">
    <location>
        <position position="492"/>
    </location>
</feature>
<organism evidence="13 14">
    <name type="scientific">Physocladia obscura</name>
    <dbReference type="NCBI Taxonomy" id="109957"/>
    <lineage>
        <taxon>Eukaryota</taxon>
        <taxon>Fungi</taxon>
        <taxon>Fungi incertae sedis</taxon>
        <taxon>Chytridiomycota</taxon>
        <taxon>Chytridiomycota incertae sedis</taxon>
        <taxon>Chytridiomycetes</taxon>
        <taxon>Chytridiales</taxon>
        <taxon>Chytriomycetaceae</taxon>
        <taxon>Physocladia</taxon>
    </lineage>
</organism>
<dbReference type="PANTHER" id="PTHR10896">
    <property type="entry name" value="GALACTOSYLGALACTOSYLXYLOSYLPROTEIN 3-BETA-GLUCURONOSYLTRANSFERASE BETA-1,3-GLUCURONYLTRANSFERASE"/>
    <property type="match status" value="1"/>
</dbReference>
<evidence type="ECO:0000256" key="5">
    <source>
        <dbReference type="ARBA" id="ARBA00022968"/>
    </source>
</evidence>
<evidence type="ECO:0000256" key="3">
    <source>
        <dbReference type="ARBA" id="ARBA00022679"/>
    </source>
</evidence>
<dbReference type="Proteomes" id="UP001211907">
    <property type="component" value="Unassembled WGS sequence"/>
</dbReference>
<keyword evidence="5" id="KW-0735">Signal-anchor</keyword>
<dbReference type="EMBL" id="JADGJH010001507">
    <property type="protein sequence ID" value="KAJ3112765.1"/>
    <property type="molecule type" value="Genomic_DNA"/>
</dbReference>
<evidence type="ECO:0000256" key="7">
    <source>
        <dbReference type="ARBA" id="ARBA00023136"/>
    </source>
</evidence>
<evidence type="ECO:0000256" key="2">
    <source>
        <dbReference type="ARBA" id="ARBA00007706"/>
    </source>
</evidence>
<feature type="active site" description="Proton donor/acceptor" evidence="9">
    <location>
        <position position="472"/>
    </location>
</feature>
<comment type="subcellular location">
    <subcellularLocation>
        <location evidence="1">Membrane</location>
        <topology evidence="1">Single-pass type II membrane protein</topology>
    </subcellularLocation>
</comment>
<sequence>MVRLSQTLSHDKKIYWLVIEDRANCTMRIRWVLERSGLKFAHLSSQAPESSLPKEQREASLRNTALDVLLNAIVTTTTTSQGIAYFGDDDNSYDLRLFPALRATRRVSTFPVGFIANGRYERCIVDETTGKISRIASNWVENRAFPIDMGGFAIHTDLLRARRPRFAPASVPGYLESKFLEQVVGGVAEMEPLMESCSRVFVWHTQTVAGDKRNRIGVVGGDSEYEDISKLNSINSPYRTSYILQETFEHAFQDITQHVDTQPQQQQQWIFFVTPTYERPTQIADMVRLSQTLSHDPSIYWIVIEDRANCSMRVRWILERSGLHFAHLSVLSPKPQPPPDYTNKTIPPNSISRGVSQRNAALDLITAEKFTGVVYFGDDDNVYDTRLFNELRKTQRVAVFGVAFVGNGKYERCVVDAGGRVVALLSNWAAGRKFSMDMGGFAVHSRVLSLVPEDKVRPLPRFRSSVRKGFLETDFIEQIVDHVGQLEPLMDNCTRFYVWHVQTDVQNMMEKVESDDLYEDISALM</sequence>